<keyword evidence="3" id="KW-1185">Reference proteome</keyword>
<reference evidence="2" key="2">
    <citation type="submission" date="2025-09" db="UniProtKB">
        <authorList>
            <consortium name="Ensembl"/>
        </authorList>
    </citation>
    <scope>IDENTIFICATION</scope>
</reference>
<name>A0A3B3QCZ4_9TELE</name>
<dbReference type="PANTHER" id="PTHR14102">
    <property type="entry name" value="PAR-6-RELATED"/>
    <property type="match status" value="1"/>
</dbReference>
<dbReference type="InterPro" id="IPR000270">
    <property type="entry name" value="PB1_dom"/>
</dbReference>
<dbReference type="GO" id="GO:0016324">
    <property type="term" value="C:apical plasma membrane"/>
    <property type="evidence" value="ECO:0007669"/>
    <property type="project" value="TreeGrafter"/>
</dbReference>
<sequence>MRALFGQQAMSPDVAGVNRFRAEYRRFGLQQASATGFQEFYKLLLSIHRIPGVDVFLPYVDFHGKLFPINNDDSFHRAVSCAQPLLRVILQHKDDEPRTFMKNKKGLGAKAKAKPRSGLLIGPPMDFHLVSSIIDVDILPETLRRVRLHKHSSNKTLGFYIRDGQTVRITPQGVEKVSGIFISRMVPGGLAASTGLLSVNDEVVEVNGIEVAGKSLDQVTDMMVANSHCLVITVKPANQCNDMAHLSTRFPDSAHSPASKPQLISSVMDGDLSLLLLQRPPPHARQGSLQLPGSPCPWVPCTPRLLPVLLHRRSPLVSLCPLFPPRPSLPCWSLNAPCRFSP</sequence>
<dbReference type="SMART" id="SM00228">
    <property type="entry name" value="PDZ"/>
    <property type="match status" value="1"/>
</dbReference>
<protein>
    <submittedName>
        <fullName evidence="2">Partitioning defective 6 homolog beta-like</fullName>
    </submittedName>
</protein>
<dbReference type="GO" id="GO:0007098">
    <property type="term" value="P:centrosome cycle"/>
    <property type="evidence" value="ECO:0007669"/>
    <property type="project" value="TreeGrafter"/>
</dbReference>
<dbReference type="STRING" id="1676925.ENSPKIP00000003276"/>
<dbReference type="GeneTree" id="ENSGT00950000183211"/>
<dbReference type="Ensembl" id="ENSPKIT00000027235.1">
    <property type="protein sequence ID" value="ENSPKIP00000003276.1"/>
    <property type="gene ID" value="ENSPKIG00000020849.1"/>
</dbReference>
<reference evidence="2" key="1">
    <citation type="submission" date="2025-08" db="UniProtKB">
        <authorList>
            <consortium name="Ensembl"/>
        </authorList>
    </citation>
    <scope>IDENTIFICATION</scope>
</reference>
<dbReference type="GO" id="GO:0005634">
    <property type="term" value="C:nucleus"/>
    <property type="evidence" value="ECO:0007669"/>
    <property type="project" value="TreeGrafter"/>
</dbReference>
<organism evidence="2 3">
    <name type="scientific">Paramormyrops kingsleyae</name>
    <dbReference type="NCBI Taxonomy" id="1676925"/>
    <lineage>
        <taxon>Eukaryota</taxon>
        <taxon>Metazoa</taxon>
        <taxon>Chordata</taxon>
        <taxon>Craniata</taxon>
        <taxon>Vertebrata</taxon>
        <taxon>Euteleostomi</taxon>
        <taxon>Actinopterygii</taxon>
        <taxon>Neopterygii</taxon>
        <taxon>Teleostei</taxon>
        <taxon>Osteoglossocephala</taxon>
        <taxon>Osteoglossomorpha</taxon>
        <taxon>Osteoglossiformes</taxon>
        <taxon>Mormyridae</taxon>
        <taxon>Paramormyrops</taxon>
    </lineage>
</organism>
<dbReference type="InterPro" id="IPR051741">
    <property type="entry name" value="PAR6_homolog"/>
</dbReference>
<dbReference type="InterPro" id="IPR001478">
    <property type="entry name" value="PDZ"/>
</dbReference>
<evidence type="ECO:0000313" key="2">
    <source>
        <dbReference type="Ensembl" id="ENSPKIP00000003276.1"/>
    </source>
</evidence>
<dbReference type="GO" id="GO:0007163">
    <property type="term" value="P:establishment or maintenance of cell polarity"/>
    <property type="evidence" value="ECO:0007669"/>
    <property type="project" value="TreeGrafter"/>
</dbReference>
<dbReference type="Gene3D" id="2.30.42.10">
    <property type="match status" value="1"/>
</dbReference>
<dbReference type="Gene3D" id="3.10.20.90">
    <property type="entry name" value="Phosphatidylinositol 3-kinase Catalytic Subunit, Chain A, domain 1"/>
    <property type="match status" value="1"/>
</dbReference>
<proteinExistence type="predicted"/>
<dbReference type="AlphaFoldDB" id="A0A3B3QCZ4"/>
<dbReference type="GO" id="GO:0060341">
    <property type="term" value="P:regulation of cellular localization"/>
    <property type="evidence" value="ECO:0007669"/>
    <property type="project" value="TreeGrafter"/>
</dbReference>
<accession>A0A3B3QCZ4</accession>
<dbReference type="SUPFAM" id="SSF54277">
    <property type="entry name" value="CAD &amp; PB1 domains"/>
    <property type="match status" value="1"/>
</dbReference>
<dbReference type="PANTHER" id="PTHR14102:SF9">
    <property type="entry name" value="PARTITIONING DEFECTIVE 6 HOMOLOG ALPHA"/>
    <property type="match status" value="1"/>
</dbReference>
<dbReference type="Proteomes" id="UP000261540">
    <property type="component" value="Unplaced"/>
</dbReference>
<dbReference type="Pfam" id="PF00595">
    <property type="entry name" value="PDZ"/>
    <property type="match status" value="1"/>
</dbReference>
<dbReference type="InterPro" id="IPR036034">
    <property type="entry name" value="PDZ_sf"/>
</dbReference>
<feature type="domain" description="PDZ" evidence="1">
    <location>
        <begin position="145"/>
        <end position="238"/>
    </location>
</feature>
<dbReference type="Pfam" id="PF00564">
    <property type="entry name" value="PB1"/>
    <property type="match status" value="1"/>
</dbReference>
<dbReference type="GO" id="GO:0005938">
    <property type="term" value="C:cell cortex"/>
    <property type="evidence" value="ECO:0007669"/>
    <property type="project" value="TreeGrafter"/>
</dbReference>
<dbReference type="PROSITE" id="PS50106">
    <property type="entry name" value="PDZ"/>
    <property type="match status" value="1"/>
</dbReference>
<dbReference type="CDD" id="cd06718">
    <property type="entry name" value="PDZ_Par6-like"/>
    <property type="match status" value="1"/>
</dbReference>
<dbReference type="SUPFAM" id="SSF50156">
    <property type="entry name" value="PDZ domain-like"/>
    <property type="match status" value="1"/>
</dbReference>
<evidence type="ECO:0000259" key="1">
    <source>
        <dbReference type="PROSITE" id="PS50106"/>
    </source>
</evidence>
<evidence type="ECO:0000313" key="3">
    <source>
        <dbReference type="Proteomes" id="UP000261540"/>
    </source>
</evidence>